<organism evidence="2">
    <name type="scientific">Anopheles sinensis</name>
    <name type="common">Mosquito</name>
    <dbReference type="NCBI Taxonomy" id="74873"/>
    <lineage>
        <taxon>Eukaryota</taxon>
        <taxon>Metazoa</taxon>
        <taxon>Ecdysozoa</taxon>
        <taxon>Arthropoda</taxon>
        <taxon>Hexapoda</taxon>
        <taxon>Insecta</taxon>
        <taxon>Pterygota</taxon>
        <taxon>Neoptera</taxon>
        <taxon>Endopterygota</taxon>
        <taxon>Diptera</taxon>
        <taxon>Nematocera</taxon>
        <taxon>Culicoidea</taxon>
        <taxon>Culicidae</taxon>
        <taxon>Anophelinae</taxon>
        <taxon>Anopheles</taxon>
    </lineage>
</organism>
<name>A0A084VRD3_ANOSI</name>
<evidence type="ECO:0000313" key="2">
    <source>
        <dbReference type="EMBL" id="KFB40527.1"/>
    </source>
</evidence>
<proteinExistence type="predicted"/>
<accession>A0A084VRD3</accession>
<feature type="compositionally biased region" description="Polar residues" evidence="1">
    <location>
        <begin position="21"/>
        <end position="34"/>
    </location>
</feature>
<keyword evidence="4" id="KW-1185">Reference proteome</keyword>
<dbReference type="EMBL" id="KE525023">
    <property type="protein sequence ID" value="KFB40527.1"/>
    <property type="molecule type" value="Genomic_DNA"/>
</dbReference>
<dbReference type="AlphaFoldDB" id="A0A084VRD3"/>
<dbReference type="Proteomes" id="UP000030765">
    <property type="component" value="Unassembled WGS sequence"/>
</dbReference>
<evidence type="ECO:0000256" key="1">
    <source>
        <dbReference type="SAM" id="MobiDB-lite"/>
    </source>
</evidence>
<protein>
    <submittedName>
        <fullName evidence="2 3">Uncharacterized protein</fullName>
    </submittedName>
</protein>
<dbReference type="VEuPathDB" id="VectorBase:ASIC008021"/>
<sequence length="159" mass="17827">MKKGTRRANRCPFAPKPSRIPRTSTPARFPVNTTRHANCHPKTILVHQYARNAALAGGGEERREIVLPPQPRGWTRASDDADSWMARALRTKSLKVGNSRSRGRLNTGQQFSAVPVVSASTLLRLLQHLRPTLAEVSLHWRLHYPSLLPGRSSETIRKL</sequence>
<dbReference type="EnsemblMetazoa" id="ASIC008021-RA">
    <property type="protein sequence ID" value="ASIC008021-PA"/>
    <property type="gene ID" value="ASIC008021"/>
</dbReference>
<evidence type="ECO:0000313" key="4">
    <source>
        <dbReference type="Proteomes" id="UP000030765"/>
    </source>
</evidence>
<dbReference type="EMBL" id="ATLV01015606">
    <property type="status" value="NOT_ANNOTATED_CDS"/>
    <property type="molecule type" value="Genomic_DNA"/>
</dbReference>
<evidence type="ECO:0000313" key="3">
    <source>
        <dbReference type="EnsemblMetazoa" id="ASIC008021-PA"/>
    </source>
</evidence>
<feature type="region of interest" description="Disordered" evidence="1">
    <location>
        <begin position="1"/>
        <end position="34"/>
    </location>
</feature>
<gene>
    <name evidence="2" type="ORF">ZHAS_00008021</name>
</gene>
<reference evidence="2 4" key="1">
    <citation type="journal article" date="2014" name="BMC Genomics">
        <title>Genome sequence of Anopheles sinensis provides insight into genetics basis of mosquito competence for malaria parasites.</title>
        <authorList>
            <person name="Zhou D."/>
            <person name="Zhang D."/>
            <person name="Ding G."/>
            <person name="Shi L."/>
            <person name="Hou Q."/>
            <person name="Ye Y."/>
            <person name="Xu Y."/>
            <person name="Zhou H."/>
            <person name="Xiong C."/>
            <person name="Li S."/>
            <person name="Yu J."/>
            <person name="Hong S."/>
            <person name="Yu X."/>
            <person name="Zou P."/>
            <person name="Chen C."/>
            <person name="Chang X."/>
            <person name="Wang W."/>
            <person name="Lv Y."/>
            <person name="Sun Y."/>
            <person name="Ma L."/>
            <person name="Shen B."/>
            <person name="Zhu C."/>
        </authorList>
    </citation>
    <scope>NUCLEOTIDE SEQUENCE [LARGE SCALE GENOMIC DNA]</scope>
</reference>
<reference evidence="3" key="2">
    <citation type="submission" date="2020-05" db="UniProtKB">
        <authorList>
            <consortium name="EnsemblMetazoa"/>
        </authorList>
    </citation>
    <scope>IDENTIFICATION</scope>
</reference>